<dbReference type="Pfam" id="PF09678">
    <property type="entry name" value="Caa3_CtaG"/>
    <property type="match status" value="1"/>
</dbReference>
<gene>
    <name evidence="7" type="ORF">UFOPK4237_01005</name>
</gene>
<dbReference type="AlphaFoldDB" id="A0A6J7SEE5"/>
<dbReference type="EMBL" id="CAFBPZ010000064">
    <property type="protein sequence ID" value="CAB5039557.1"/>
    <property type="molecule type" value="Genomic_DNA"/>
</dbReference>
<feature type="transmembrane region" description="Helical" evidence="6">
    <location>
        <begin position="194"/>
        <end position="221"/>
    </location>
</feature>
<evidence type="ECO:0000256" key="2">
    <source>
        <dbReference type="ARBA" id="ARBA00022475"/>
    </source>
</evidence>
<sequence length="287" mass="32816">MNNSLSTFLGSGTFDLFALVNLVLSAIWYLWAVRRARIVGSWNPWRTCAFLLGLTLLAFVYLGPVPAWSHTFFWAHMTQHLVVMMAAAPLLVLGAPTTLWFRASSSASRRRWVIPILRSRTVRWLTDPILTWIVFAVALVGMHFTGFYNWALVNHDADYFLEQPIYLIAAFLFYFPLIGSNLQPKRPTHGFRLASLALMMIPEAITGAVIYFAPVILYPAFDRARPFGLDAMSDQQLSGALMWALVMVVDSGWMMLAASEWFTNEERAGRRVDREIRQEHVREMMFE</sequence>
<comment type="subcellular location">
    <subcellularLocation>
        <location evidence="1">Cell membrane</location>
        <topology evidence="1">Multi-pass membrane protein</topology>
    </subcellularLocation>
</comment>
<organism evidence="7">
    <name type="scientific">freshwater metagenome</name>
    <dbReference type="NCBI Taxonomy" id="449393"/>
    <lineage>
        <taxon>unclassified sequences</taxon>
        <taxon>metagenomes</taxon>
        <taxon>ecological metagenomes</taxon>
    </lineage>
</organism>
<feature type="transmembrane region" description="Helical" evidence="6">
    <location>
        <begin position="12"/>
        <end position="32"/>
    </location>
</feature>
<evidence type="ECO:0000256" key="3">
    <source>
        <dbReference type="ARBA" id="ARBA00022692"/>
    </source>
</evidence>
<protein>
    <submittedName>
        <fullName evidence="7">Unannotated protein</fullName>
    </submittedName>
</protein>
<proteinExistence type="predicted"/>
<keyword evidence="4 6" id="KW-1133">Transmembrane helix</keyword>
<feature type="transmembrane region" description="Helical" evidence="6">
    <location>
        <begin position="44"/>
        <end position="62"/>
    </location>
</feature>
<dbReference type="InterPro" id="IPR019108">
    <property type="entry name" value="Caa3_assmbl_CtaG-rel"/>
</dbReference>
<evidence type="ECO:0000256" key="6">
    <source>
        <dbReference type="SAM" id="Phobius"/>
    </source>
</evidence>
<keyword evidence="2" id="KW-1003">Cell membrane</keyword>
<evidence type="ECO:0000256" key="1">
    <source>
        <dbReference type="ARBA" id="ARBA00004651"/>
    </source>
</evidence>
<evidence type="ECO:0000256" key="4">
    <source>
        <dbReference type="ARBA" id="ARBA00022989"/>
    </source>
</evidence>
<feature type="transmembrane region" description="Helical" evidence="6">
    <location>
        <begin position="82"/>
        <end position="103"/>
    </location>
</feature>
<keyword evidence="3 6" id="KW-0812">Transmembrane</keyword>
<evidence type="ECO:0000256" key="5">
    <source>
        <dbReference type="ARBA" id="ARBA00023136"/>
    </source>
</evidence>
<reference evidence="7" key="1">
    <citation type="submission" date="2020-05" db="EMBL/GenBank/DDBJ databases">
        <authorList>
            <person name="Chiriac C."/>
            <person name="Salcher M."/>
            <person name="Ghai R."/>
            <person name="Kavagutti S V."/>
        </authorList>
    </citation>
    <scope>NUCLEOTIDE SEQUENCE</scope>
</reference>
<feature type="transmembrane region" description="Helical" evidence="6">
    <location>
        <begin position="124"/>
        <end position="144"/>
    </location>
</feature>
<evidence type="ECO:0000313" key="7">
    <source>
        <dbReference type="EMBL" id="CAB5039557.1"/>
    </source>
</evidence>
<name>A0A6J7SEE5_9ZZZZ</name>
<dbReference type="GO" id="GO:0005886">
    <property type="term" value="C:plasma membrane"/>
    <property type="evidence" value="ECO:0007669"/>
    <property type="project" value="UniProtKB-SubCell"/>
</dbReference>
<feature type="transmembrane region" description="Helical" evidence="6">
    <location>
        <begin position="164"/>
        <end position="182"/>
    </location>
</feature>
<keyword evidence="5 6" id="KW-0472">Membrane</keyword>
<feature type="transmembrane region" description="Helical" evidence="6">
    <location>
        <begin position="241"/>
        <end position="262"/>
    </location>
</feature>
<accession>A0A6J7SEE5</accession>